<proteinExistence type="predicted"/>
<dbReference type="HOGENOM" id="CLU_1769921_0_0_1"/>
<accession>E9GB30</accession>
<sequence>MCSCEESGNVLREYKISVLISAAKLNWPVLISTANNVPPLYTGFLQYHKAKWFATSEWSRVFGILYQDSTLVWWYETQMASRPEGIICLKLAPELITTGQYSRRLFQVPALPRSLSGTGLENMIAVGERHRRQRVHFFLAESQQDFK</sequence>
<dbReference type="KEGG" id="dpx:DAPPUDRAFT_315864"/>
<dbReference type="InParanoid" id="E9GB30"/>
<dbReference type="OrthoDB" id="5914923at2759"/>
<dbReference type="AlphaFoldDB" id="E9GB30"/>
<dbReference type="SUPFAM" id="SSF50729">
    <property type="entry name" value="PH domain-like"/>
    <property type="match status" value="1"/>
</dbReference>
<keyword evidence="2" id="KW-1185">Reference proteome</keyword>
<gene>
    <name evidence="1" type="ORF">DAPPUDRAFT_315864</name>
</gene>
<evidence type="ECO:0000313" key="1">
    <source>
        <dbReference type="EMBL" id="EFX83440.1"/>
    </source>
</evidence>
<name>E9GB30_DAPPU</name>
<dbReference type="PhylomeDB" id="E9GB30"/>
<evidence type="ECO:0000313" key="2">
    <source>
        <dbReference type="Proteomes" id="UP000000305"/>
    </source>
</evidence>
<dbReference type="EMBL" id="GL732537">
    <property type="protein sequence ID" value="EFX83440.1"/>
    <property type="molecule type" value="Genomic_DNA"/>
</dbReference>
<reference evidence="1 2" key="1">
    <citation type="journal article" date="2011" name="Science">
        <title>The ecoresponsive genome of Daphnia pulex.</title>
        <authorList>
            <person name="Colbourne J.K."/>
            <person name="Pfrender M.E."/>
            <person name="Gilbert D."/>
            <person name="Thomas W.K."/>
            <person name="Tucker A."/>
            <person name="Oakley T.H."/>
            <person name="Tokishita S."/>
            <person name="Aerts A."/>
            <person name="Arnold G.J."/>
            <person name="Basu M.K."/>
            <person name="Bauer D.J."/>
            <person name="Caceres C.E."/>
            <person name="Carmel L."/>
            <person name="Casola C."/>
            <person name="Choi J.H."/>
            <person name="Detter J.C."/>
            <person name="Dong Q."/>
            <person name="Dusheyko S."/>
            <person name="Eads B.D."/>
            <person name="Frohlich T."/>
            <person name="Geiler-Samerotte K.A."/>
            <person name="Gerlach D."/>
            <person name="Hatcher P."/>
            <person name="Jogdeo S."/>
            <person name="Krijgsveld J."/>
            <person name="Kriventseva E.V."/>
            <person name="Kultz D."/>
            <person name="Laforsch C."/>
            <person name="Lindquist E."/>
            <person name="Lopez J."/>
            <person name="Manak J.R."/>
            <person name="Muller J."/>
            <person name="Pangilinan J."/>
            <person name="Patwardhan R.P."/>
            <person name="Pitluck S."/>
            <person name="Pritham E.J."/>
            <person name="Rechtsteiner A."/>
            <person name="Rho M."/>
            <person name="Rogozin I.B."/>
            <person name="Sakarya O."/>
            <person name="Salamov A."/>
            <person name="Schaack S."/>
            <person name="Shapiro H."/>
            <person name="Shiga Y."/>
            <person name="Skalitzky C."/>
            <person name="Smith Z."/>
            <person name="Souvorov A."/>
            <person name="Sung W."/>
            <person name="Tang Z."/>
            <person name="Tsuchiya D."/>
            <person name="Tu H."/>
            <person name="Vos H."/>
            <person name="Wang M."/>
            <person name="Wolf Y.I."/>
            <person name="Yamagata H."/>
            <person name="Yamada T."/>
            <person name="Ye Y."/>
            <person name="Shaw J.R."/>
            <person name="Andrews J."/>
            <person name="Crease T.J."/>
            <person name="Tang H."/>
            <person name="Lucas S.M."/>
            <person name="Robertson H.M."/>
            <person name="Bork P."/>
            <person name="Koonin E.V."/>
            <person name="Zdobnov E.M."/>
            <person name="Grigoriev I.V."/>
            <person name="Lynch M."/>
            <person name="Boore J.L."/>
        </authorList>
    </citation>
    <scope>NUCLEOTIDE SEQUENCE [LARGE SCALE GENOMIC DNA]</scope>
</reference>
<protein>
    <submittedName>
        <fullName evidence="1">Uncharacterized protein</fullName>
    </submittedName>
</protein>
<dbReference type="Proteomes" id="UP000000305">
    <property type="component" value="Unassembled WGS sequence"/>
</dbReference>
<organism evidence="1 2">
    <name type="scientific">Daphnia pulex</name>
    <name type="common">Water flea</name>
    <dbReference type="NCBI Taxonomy" id="6669"/>
    <lineage>
        <taxon>Eukaryota</taxon>
        <taxon>Metazoa</taxon>
        <taxon>Ecdysozoa</taxon>
        <taxon>Arthropoda</taxon>
        <taxon>Crustacea</taxon>
        <taxon>Branchiopoda</taxon>
        <taxon>Diplostraca</taxon>
        <taxon>Cladocera</taxon>
        <taxon>Anomopoda</taxon>
        <taxon>Daphniidae</taxon>
        <taxon>Daphnia</taxon>
    </lineage>
</organism>